<keyword evidence="1" id="KW-0732">Signal</keyword>
<protein>
    <submittedName>
        <fullName evidence="3">Uncharacterized protein LOC106815670</fullName>
    </submittedName>
</protein>
<keyword evidence="2" id="KW-1185">Reference proteome</keyword>
<reference evidence="3" key="1">
    <citation type="submission" date="2025-08" db="UniProtKB">
        <authorList>
            <consortium name="RefSeq"/>
        </authorList>
    </citation>
    <scope>IDENTIFICATION</scope>
</reference>
<gene>
    <name evidence="3" type="primary">LOC106815670</name>
</gene>
<organism evidence="2 3">
    <name type="scientific">Priapulus caudatus</name>
    <name type="common">Priapulid worm</name>
    <dbReference type="NCBI Taxonomy" id="37621"/>
    <lineage>
        <taxon>Eukaryota</taxon>
        <taxon>Metazoa</taxon>
        <taxon>Ecdysozoa</taxon>
        <taxon>Scalidophora</taxon>
        <taxon>Priapulida</taxon>
        <taxon>Priapulimorpha</taxon>
        <taxon>Priapulimorphida</taxon>
        <taxon>Priapulidae</taxon>
        <taxon>Priapulus</taxon>
    </lineage>
</organism>
<dbReference type="GeneID" id="106815670"/>
<proteinExistence type="predicted"/>
<dbReference type="Proteomes" id="UP000695022">
    <property type="component" value="Unplaced"/>
</dbReference>
<evidence type="ECO:0000313" key="3">
    <source>
        <dbReference type="RefSeq" id="XP_014675653.1"/>
    </source>
</evidence>
<feature type="signal peptide" evidence="1">
    <location>
        <begin position="1"/>
        <end position="20"/>
    </location>
</feature>
<sequence>MAFCVYAFAAAIVLLVTVEAQVNTKFPDCKALAEATVRSGERCPTSRLWTRCTEEEAVLECTPSCPNVFTECHDGGKAGFYLVTVRNRANCKCILNDGNEILVPGFRIPYGGRPPKMCNPVNCNCPPDATIVQEVPSPCPSMNKTV</sequence>
<evidence type="ECO:0000313" key="2">
    <source>
        <dbReference type="Proteomes" id="UP000695022"/>
    </source>
</evidence>
<name>A0ABM1ETY2_PRICU</name>
<accession>A0ABM1ETY2</accession>
<dbReference type="RefSeq" id="XP_014675653.1">
    <property type="nucleotide sequence ID" value="XM_014820167.1"/>
</dbReference>
<feature type="chain" id="PRO_5047079775" evidence="1">
    <location>
        <begin position="21"/>
        <end position="146"/>
    </location>
</feature>
<evidence type="ECO:0000256" key="1">
    <source>
        <dbReference type="SAM" id="SignalP"/>
    </source>
</evidence>